<evidence type="ECO:0008006" key="3">
    <source>
        <dbReference type="Google" id="ProtNLM"/>
    </source>
</evidence>
<evidence type="ECO:0000313" key="2">
    <source>
        <dbReference type="Proteomes" id="UP000440224"/>
    </source>
</evidence>
<keyword evidence="2" id="KW-1185">Reference proteome</keyword>
<sequence length="193" mass="22195">MKKSQRFRLHVLCEDELHMNFVLRLADRYRIGEKYLFIDAPPKGIDDAKEYVLKEYVNIVDRWRSARHDENVGLLVVIDGDKEGVLRRRSELTRRLKSANRPPVAASDPVAILVPTYSIETWIAWLCGHRPVSELQRYKSDEPLGRDVARKIKDGVYTPKLALAAWTPPDPDEATHVPSLADARDELSRRLDV</sequence>
<organism evidence="1 2">
    <name type="scientific">Polyangium spumosum</name>
    <dbReference type="NCBI Taxonomy" id="889282"/>
    <lineage>
        <taxon>Bacteria</taxon>
        <taxon>Pseudomonadati</taxon>
        <taxon>Myxococcota</taxon>
        <taxon>Polyangia</taxon>
        <taxon>Polyangiales</taxon>
        <taxon>Polyangiaceae</taxon>
        <taxon>Polyangium</taxon>
    </lineage>
</organism>
<dbReference type="AlphaFoldDB" id="A0A6N7PL19"/>
<dbReference type="OrthoDB" id="5505260at2"/>
<proteinExistence type="predicted"/>
<evidence type="ECO:0000313" key="1">
    <source>
        <dbReference type="EMBL" id="MRG90795.1"/>
    </source>
</evidence>
<gene>
    <name evidence="1" type="ORF">GF068_02475</name>
</gene>
<dbReference type="EMBL" id="WJIE01000001">
    <property type="protein sequence ID" value="MRG90795.1"/>
    <property type="molecule type" value="Genomic_DNA"/>
</dbReference>
<dbReference type="Proteomes" id="UP000440224">
    <property type="component" value="Unassembled WGS sequence"/>
</dbReference>
<protein>
    <recommendedName>
        <fullName evidence="3">DUF4276 family protein</fullName>
    </recommendedName>
</protein>
<dbReference type="RefSeq" id="WP_153817671.1">
    <property type="nucleotide sequence ID" value="NZ_WJIE01000001.1"/>
</dbReference>
<name>A0A6N7PL19_9BACT</name>
<reference evidence="1 2" key="1">
    <citation type="submission" date="2019-10" db="EMBL/GenBank/DDBJ databases">
        <title>A soil myxobacterium in the family Polyangiaceae.</title>
        <authorList>
            <person name="Li Y."/>
            <person name="Wang J."/>
        </authorList>
    </citation>
    <scope>NUCLEOTIDE SEQUENCE [LARGE SCALE GENOMIC DNA]</scope>
    <source>
        <strain evidence="1 2">DSM 14734</strain>
    </source>
</reference>
<comment type="caution">
    <text evidence="1">The sequence shown here is derived from an EMBL/GenBank/DDBJ whole genome shotgun (WGS) entry which is preliminary data.</text>
</comment>
<accession>A0A6N7PL19</accession>